<feature type="domain" description="ABC transmembrane type-1" evidence="9">
    <location>
        <begin position="98"/>
        <end position="288"/>
    </location>
</feature>
<dbReference type="PANTHER" id="PTHR43744:SF8">
    <property type="entry name" value="SN-GLYCEROL-3-PHOSPHATE TRANSPORT SYSTEM PERMEASE PROTEIN UGPE"/>
    <property type="match status" value="1"/>
</dbReference>
<feature type="transmembrane region" description="Helical" evidence="7">
    <location>
        <begin position="267"/>
        <end position="288"/>
    </location>
</feature>
<dbReference type="PANTHER" id="PTHR43744">
    <property type="entry name" value="ABC TRANSPORTER PERMEASE PROTEIN MG189-RELATED-RELATED"/>
    <property type="match status" value="1"/>
</dbReference>
<feature type="region of interest" description="Disordered" evidence="8">
    <location>
        <begin position="1"/>
        <end position="32"/>
    </location>
</feature>
<sequence length="303" mass="33066">MTTTAVSLPPAPPVADPPVLRRRPRRTRAQRRRGVAGALTSIGMIALAALVGAPFYYIVVSTLKTQQEVSNAPFALPTRLDFRNYADVFASVPIVGAFANTFYVTVVSVALMLLVGSMAAYAMLLRTTLLTRIVSVVLIIAFLVPGQATLIPLYRLLASAGLVDSLEGLILLYAAGSIFCYFLIQGYMKSLPLEIFEAARIDGAGPWQIYWRIVLPLIRPILITVGVFQTMWVWNDFITPNVFISSSEKQTLVLQVYKAVGQFGVNWPAFLTLSVVVLLPMVVFFVLMQKHIVGGLVSGSVKG</sequence>
<evidence type="ECO:0000313" key="11">
    <source>
        <dbReference type="Proteomes" id="UP000241085"/>
    </source>
</evidence>
<dbReference type="AlphaFoldDB" id="A0A2T4UWH2"/>
<name>A0A2T4UWH2_9MICO</name>
<comment type="similarity">
    <text evidence="7">Belongs to the binding-protein-dependent transport system permease family.</text>
</comment>
<keyword evidence="5 7" id="KW-1133">Transmembrane helix</keyword>
<evidence type="ECO:0000259" key="9">
    <source>
        <dbReference type="PROSITE" id="PS50928"/>
    </source>
</evidence>
<dbReference type="InterPro" id="IPR000515">
    <property type="entry name" value="MetI-like"/>
</dbReference>
<dbReference type="Proteomes" id="UP000241085">
    <property type="component" value="Unassembled WGS sequence"/>
</dbReference>
<dbReference type="PROSITE" id="PS50928">
    <property type="entry name" value="ABC_TM1"/>
    <property type="match status" value="1"/>
</dbReference>
<dbReference type="EMBL" id="PZPL01000001">
    <property type="protein sequence ID" value="PTL73868.1"/>
    <property type="molecule type" value="Genomic_DNA"/>
</dbReference>
<evidence type="ECO:0000256" key="8">
    <source>
        <dbReference type="SAM" id="MobiDB-lite"/>
    </source>
</evidence>
<dbReference type="Pfam" id="PF00528">
    <property type="entry name" value="BPD_transp_1"/>
    <property type="match status" value="1"/>
</dbReference>
<evidence type="ECO:0000256" key="7">
    <source>
        <dbReference type="RuleBase" id="RU363032"/>
    </source>
</evidence>
<feature type="compositionally biased region" description="Basic residues" evidence="8">
    <location>
        <begin position="20"/>
        <end position="32"/>
    </location>
</feature>
<feature type="transmembrane region" description="Helical" evidence="7">
    <location>
        <begin position="169"/>
        <end position="188"/>
    </location>
</feature>
<gene>
    <name evidence="10" type="ORF">C1I63_14160</name>
</gene>
<comment type="subcellular location">
    <subcellularLocation>
        <location evidence="1 7">Cell membrane</location>
        <topology evidence="1 7">Multi-pass membrane protein</topology>
    </subcellularLocation>
</comment>
<dbReference type="GO" id="GO:0005886">
    <property type="term" value="C:plasma membrane"/>
    <property type="evidence" value="ECO:0007669"/>
    <property type="project" value="UniProtKB-SubCell"/>
</dbReference>
<keyword evidence="3" id="KW-1003">Cell membrane</keyword>
<evidence type="ECO:0000313" key="10">
    <source>
        <dbReference type="EMBL" id="PTL73868.1"/>
    </source>
</evidence>
<evidence type="ECO:0000256" key="2">
    <source>
        <dbReference type="ARBA" id="ARBA00022448"/>
    </source>
</evidence>
<evidence type="ECO:0000256" key="1">
    <source>
        <dbReference type="ARBA" id="ARBA00004651"/>
    </source>
</evidence>
<dbReference type="InterPro" id="IPR035906">
    <property type="entry name" value="MetI-like_sf"/>
</dbReference>
<evidence type="ECO:0000256" key="3">
    <source>
        <dbReference type="ARBA" id="ARBA00022475"/>
    </source>
</evidence>
<feature type="transmembrane region" description="Helical" evidence="7">
    <location>
        <begin position="136"/>
        <end position="157"/>
    </location>
</feature>
<evidence type="ECO:0000256" key="5">
    <source>
        <dbReference type="ARBA" id="ARBA00022989"/>
    </source>
</evidence>
<organism evidence="10 11">
    <name type="scientific">Rathayibacter caricis DSM 15933</name>
    <dbReference type="NCBI Taxonomy" id="1328867"/>
    <lineage>
        <taxon>Bacteria</taxon>
        <taxon>Bacillati</taxon>
        <taxon>Actinomycetota</taxon>
        <taxon>Actinomycetes</taxon>
        <taxon>Micrococcales</taxon>
        <taxon>Microbacteriaceae</taxon>
        <taxon>Rathayibacter</taxon>
    </lineage>
</organism>
<reference evidence="10 11" key="1">
    <citation type="submission" date="2018-03" db="EMBL/GenBank/DDBJ databases">
        <title>Bacteriophage NCPPB3778 and a type I-E CRISPR drive the evolution of the US Biological Select Agent, Rathayibacter toxicus.</title>
        <authorList>
            <person name="Davis E.W.II."/>
            <person name="Tabima J.F."/>
            <person name="Weisberg A.J."/>
            <person name="Dantas Lopes L."/>
            <person name="Wiseman M.S."/>
            <person name="Wiseman M.S."/>
            <person name="Pupko T."/>
            <person name="Belcher M.S."/>
            <person name="Sechler A.J."/>
            <person name="Tancos M.A."/>
            <person name="Schroeder B.K."/>
            <person name="Murray T.D."/>
            <person name="Luster D.G."/>
            <person name="Schneider W.L."/>
            <person name="Rogers E."/>
            <person name="Andreote F.D."/>
            <person name="Grunwald N.J."/>
            <person name="Putnam M.L."/>
            <person name="Chang J.H."/>
        </authorList>
    </citation>
    <scope>NUCLEOTIDE SEQUENCE [LARGE SCALE GENOMIC DNA]</scope>
    <source>
        <strain evidence="10 11">DSM 15933</strain>
    </source>
</reference>
<evidence type="ECO:0000256" key="6">
    <source>
        <dbReference type="ARBA" id="ARBA00023136"/>
    </source>
</evidence>
<keyword evidence="6 7" id="KW-0472">Membrane</keyword>
<dbReference type="Gene3D" id="1.10.3720.10">
    <property type="entry name" value="MetI-like"/>
    <property type="match status" value="1"/>
</dbReference>
<dbReference type="CDD" id="cd06261">
    <property type="entry name" value="TM_PBP2"/>
    <property type="match status" value="1"/>
</dbReference>
<dbReference type="SUPFAM" id="SSF161098">
    <property type="entry name" value="MetI-like"/>
    <property type="match status" value="1"/>
</dbReference>
<evidence type="ECO:0000256" key="4">
    <source>
        <dbReference type="ARBA" id="ARBA00022692"/>
    </source>
</evidence>
<feature type="transmembrane region" description="Helical" evidence="7">
    <location>
        <begin position="35"/>
        <end position="59"/>
    </location>
</feature>
<keyword evidence="11" id="KW-1185">Reference proteome</keyword>
<dbReference type="RefSeq" id="WP_082485318.1">
    <property type="nucleotide sequence ID" value="NZ_PZPL01000001.1"/>
</dbReference>
<feature type="transmembrane region" description="Helical" evidence="7">
    <location>
        <begin position="102"/>
        <end position="124"/>
    </location>
</feature>
<feature type="transmembrane region" description="Helical" evidence="7">
    <location>
        <begin position="209"/>
        <end position="234"/>
    </location>
</feature>
<keyword evidence="4 7" id="KW-0812">Transmembrane</keyword>
<protein>
    <submittedName>
        <fullName evidence="10">Carbohydrate ABC transporter permease</fullName>
    </submittedName>
</protein>
<proteinExistence type="inferred from homology"/>
<accession>A0A2T4UWH2</accession>
<dbReference type="GO" id="GO:0055085">
    <property type="term" value="P:transmembrane transport"/>
    <property type="evidence" value="ECO:0007669"/>
    <property type="project" value="InterPro"/>
</dbReference>
<comment type="caution">
    <text evidence="10">The sequence shown here is derived from an EMBL/GenBank/DDBJ whole genome shotgun (WGS) entry which is preliminary data.</text>
</comment>
<keyword evidence="2 7" id="KW-0813">Transport</keyword>